<feature type="transmembrane region" description="Helical" evidence="1">
    <location>
        <begin position="173"/>
        <end position="193"/>
    </location>
</feature>
<keyword evidence="3" id="KW-1185">Reference proteome</keyword>
<feature type="transmembrane region" description="Helical" evidence="1">
    <location>
        <begin position="239"/>
        <end position="258"/>
    </location>
</feature>
<dbReference type="EMBL" id="BAAATA010000014">
    <property type="protein sequence ID" value="GAA2490082.1"/>
    <property type="molecule type" value="Genomic_DNA"/>
</dbReference>
<organism evidence="2 3">
    <name type="scientific">Streptomyces thermolineatus</name>
    <dbReference type="NCBI Taxonomy" id="44033"/>
    <lineage>
        <taxon>Bacteria</taxon>
        <taxon>Bacillati</taxon>
        <taxon>Actinomycetota</taxon>
        <taxon>Actinomycetes</taxon>
        <taxon>Kitasatosporales</taxon>
        <taxon>Streptomycetaceae</taxon>
        <taxon>Streptomyces</taxon>
    </lineage>
</organism>
<evidence type="ECO:0000313" key="3">
    <source>
        <dbReference type="Proteomes" id="UP001501358"/>
    </source>
</evidence>
<feature type="transmembrane region" description="Helical" evidence="1">
    <location>
        <begin position="270"/>
        <end position="298"/>
    </location>
</feature>
<protein>
    <recommendedName>
        <fullName evidence="4">Integral membrane protein</fullName>
    </recommendedName>
</protein>
<gene>
    <name evidence="2" type="ORF">GCM10010406_27740</name>
</gene>
<sequence>MIVVVEGERESPVSTWRERVRTRANYLQAQADRIAAARRNTDDDGVVSSIESIRGFLEDARKAAEEPRNPIARVMRHSAEIERAWTNIHAAEVLMLGIVPEEDLAGRVGGVVARARSHLAPDDPRLTQLLMYLETAPLRRLTSVDRSVLASALEAAYQVEGAEIARVRSLRNILWATTLFVFVGLAVFTAYMWKNPSSLSLCFKPSGAAFGDSVIVCPSGEYPSSAKEMPAGKAAPQDVVAVEIAGLAGAALTVVVSLRQIPGTNIPYGLSLAAAVLKFPTGALTAVLGILLVRGGFIPGLSDLDSRAQLLAWAVAFGISQHLVTRLVDQRAQKTLAVAGKAGDPDLEFVPARDDSR</sequence>
<feature type="transmembrane region" description="Helical" evidence="1">
    <location>
        <begin position="310"/>
        <end position="328"/>
    </location>
</feature>
<dbReference type="RefSeq" id="WP_344383500.1">
    <property type="nucleotide sequence ID" value="NZ_BAAATA010000014.1"/>
</dbReference>
<proteinExistence type="predicted"/>
<dbReference type="Proteomes" id="UP001501358">
    <property type="component" value="Unassembled WGS sequence"/>
</dbReference>
<keyword evidence="1" id="KW-1133">Transmembrane helix</keyword>
<name>A0ABN3LY71_9ACTN</name>
<accession>A0ABN3LY71</accession>
<evidence type="ECO:0000256" key="1">
    <source>
        <dbReference type="SAM" id="Phobius"/>
    </source>
</evidence>
<keyword evidence="1" id="KW-0472">Membrane</keyword>
<evidence type="ECO:0008006" key="4">
    <source>
        <dbReference type="Google" id="ProtNLM"/>
    </source>
</evidence>
<evidence type="ECO:0000313" key="2">
    <source>
        <dbReference type="EMBL" id="GAA2490082.1"/>
    </source>
</evidence>
<keyword evidence="1" id="KW-0812">Transmembrane</keyword>
<reference evidence="3" key="1">
    <citation type="journal article" date="2019" name="Int. J. Syst. Evol. Microbiol.">
        <title>The Global Catalogue of Microorganisms (GCM) 10K type strain sequencing project: providing services to taxonomists for standard genome sequencing and annotation.</title>
        <authorList>
            <consortium name="The Broad Institute Genomics Platform"/>
            <consortium name="The Broad Institute Genome Sequencing Center for Infectious Disease"/>
            <person name="Wu L."/>
            <person name="Ma J."/>
        </authorList>
    </citation>
    <scope>NUCLEOTIDE SEQUENCE [LARGE SCALE GENOMIC DNA]</scope>
    <source>
        <strain evidence="3">JCM 6307</strain>
    </source>
</reference>
<comment type="caution">
    <text evidence="2">The sequence shown here is derived from an EMBL/GenBank/DDBJ whole genome shotgun (WGS) entry which is preliminary data.</text>
</comment>